<feature type="non-terminal residue" evidence="3">
    <location>
        <position position="344"/>
    </location>
</feature>
<feature type="region of interest" description="Disordered" evidence="1">
    <location>
        <begin position="216"/>
        <end position="257"/>
    </location>
</feature>
<organism evidence="3 4">
    <name type="scientific">Dibothriocephalus latus</name>
    <name type="common">Fish tapeworm</name>
    <name type="synonym">Diphyllobothrium latum</name>
    <dbReference type="NCBI Taxonomy" id="60516"/>
    <lineage>
        <taxon>Eukaryota</taxon>
        <taxon>Metazoa</taxon>
        <taxon>Spiralia</taxon>
        <taxon>Lophotrochozoa</taxon>
        <taxon>Platyhelminthes</taxon>
        <taxon>Cestoda</taxon>
        <taxon>Eucestoda</taxon>
        <taxon>Diphyllobothriidea</taxon>
        <taxon>Diphyllobothriidae</taxon>
        <taxon>Dibothriocephalus</taxon>
    </lineage>
</organism>
<feature type="compositionally biased region" description="Polar residues" evidence="1">
    <location>
        <begin position="121"/>
        <end position="132"/>
    </location>
</feature>
<proteinExistence type="predicted"/>
<keyword evidence="4" id="KW-1185">Reference proteome</keyword>
<protein>
    <submittedName>
        <fullName evidence="3">Uncharacterized protein</fullName>
    </submittedName>
</protein>
<reference evidence="3 4" key="1">
    <citation type="submission" date="2018-11" db="EMBL/GenBank/DDBJ databases">
        <authorList>
            <consortium name="Pathogen Informatics"/>
        </authorList>
    </citation>
    <scope>NUCLEOTIDE SEQUENCE [LARGE SCALE GENOMIC DNA]</scope>
</reference>
<evidence type="ECO:0000313" key="4">
    <source>
        <dbReference type="Proteomes" id="UP000281553"/>
    </source>
</evidence>
<feature type="compositionally biased region" description="Polar residues" evidence="1">
    <location>
        <begin position="102"/>
        <end position="112"/>
    </location>
</feature>
<feature type="region of interest" description="Disordered" evidence="1">
    <location>
        <begin position="102"/>
        <end position="133"/>
    </location>
</feature>
<dbReference type="OrthoDB" id="6241786at2759"/>
<sequence length="344" mass="37187">MNAGDIDGGGGGGDLYEPAPVDSRLPYARPPEDAYRGSTVLVLVLVFLCCFLGILVGIACFSVSYMQKRKLRRAVDLQSPKLKTRFHLPGLTISSAAGGQSVDANYSTINNPESERGIRDFSQQRPVSQSTEQKTDLVLCANDVSQSINSKTCQQTGSESTTSSGRARSTTRGNLFASIASKLFRAKSKSPRTIVEVDRKQYDPMQASSVQEGLLENFSPHSSPPRGHSLSYASPVSPQASQMPPPDHQSQINSGGLQNPVSVHTVNGVIQVDLRRSHPSLLVNGHPIWRSPMVNAGSMTNLERPCYIPHVNFFNTQHPQPLVLPVDSALYQSVQGESDADSLA</sequence>
<gene>
    <name evidence="3" type="ORF">DILT_LOCUS10293</name>
</gene>
<feature type="compositionally biased region" description="Polar residues" evidence="1">
    <location>
        <begin position="231"/>
        <end position="257"/>
    </location>
</feature>
<name>A0A3P7P2D3_DIBLA</name>
<feature type="compositionally biased region" description="Low complexity" evidence="1">
    <location>
        <begin position="156"/>
        <end position="172"/>
    </location>
</feature>
<evidence type="ECO:0000256" key="1">
    <source>
        <dbReference type="SAM" id="MobiDB-lite"/>
    </source>
</evidence>
<dbReference type="AlphaFoldDB" id="A0A3P7P2D3"/>
<keyword evidence="2" id="KW-0812">Transmembrane</keyword>
<accession>A0A3P7P2D3</accession>
<dbReference type="EMBL" id="UYRU01059346">
    <property type="protein sequence ID" value="VDN14462.1"/>
    <property type="molecule type" value="Genomic_DNA"/>
</dbReference>
<feature type="transmembrane region" description="Helical" evidence="2">
    <location>
        <begin position="40"/>
        <end position="63"/>
    </location>
</feature>
<dbReference type="Proteomes" id="UP000281553">
    <property type="component" value="Unassembled WGS sequence"/>
</dbReference>
<evidence type="ECO:0000256" key="2">
    <source>
        <dbReference type="SAM" id="Phobius"/>
    </source>
</evidence>
<keyword evidence="2" id="KW-0472">Membrane</keyword>
<keyword evidence="2" id="KW-1133">Transmembrane helix</keyword>
<feature type="region of interest" description="Disordered" evidence="1">
    <location>
        <begin position="150"/>
        <end position="172"/>
    </location>
</feature>
<evidence type="ECO:0000313" key="3">
    <source>
        <dbReference type="EMBL" id="VDN14462.1"/>
    </source>
</evidence>